<feature type="region of interest" description="Disordered" evidence="2">
    <location>
        <begin position="252"/>
        <end position="316"/>
    </location>
</feature>
<evidence type="ECO:0000256" key="1">
    <source>
        <dbReference type="SAM" id="Coils"/>
    </source>
</evidence>
<feature type="compositionally biased region" description="Basic residues" evidence="2">
    <location>
        <begin position="550"/>
        <end position="569"/>
    </location>
</feature>
<feature type="compositionally biased region" description="Basic and acidic residues" evidence="2">
    <location>
        <begin position="1289"/>
        <end position="1306"/>
    </location>
</feature>
<feature type="compositionally biased region" description="Basic and acidic residues" evidence="2">
    <location>
        <begin position="935"/>
        <end position="945"/>
    </location>
</feature>
<feature type="region of interest" description="Disordered" evidence="2">
    <location>
        <begin position="1390"/>
        <end position="1409"/>
    </location>
</feature>
<feature type="compositionally biased region" description="Polar residues" evidence="2">
    <location>
        <begin position="783"/>
        <end position="803"/>
    </location>
</feature>
<feature type="compositionally biased region" description="Polar residues" evidence="2">
    <location>
        <begin position="515"/>
        <end position="524"/>
    </location>
</feature>
<comment type="caution">
    <text evidence="3">The sequence shown here is derived from an EMBL/GenBank/DDBJ whole genome shotgun (WGS) entry which is preliminary data.</text>
</comment>
<proteinExistence type="predicted"/>
<organism evidence="3 4">
    <name type="scientific">Riccia sorocarpa</name>
    <dbReference type="NCBI Taxonomy" id="122646"/>
    <lineage>
        <taxon>Eukaryota</taxon>
        <taxon>Viridiplantae</taxon>
        <taxon>Streptophyta</taxon>
        <taxon>Embryophyta</taxon>
        <taxon>Marchantiophyta</taxon>
        <taxon>Marchantiopsida</taxon>
        <taxon>Marchantiidae</taxon>
        <taxon>Marchantiales</taxon>
        <taxon>Ricciaceae</taxon>
        <taxon>Riccia</taxon>
    </lineage>
</organism>
<feature type="compositionally biased region" description="Polar residues" evidence="2">
    <location>
        <begin position="1019"/>
        <end position="1032"/>
    </location>
</feature>
<evidence type="ECO:0000313" key="4">
    <source>
        <dbReference type="Proteomes" id="UP001633002"/>
    </source>
</evidence>
<gene>
    <name evidence="3" type="ORF">R1sor_021312</name>
</gene>
<feature type="compositionally biased region" description="Basic residues" evidence="2">
    <location>
        <begin position="1570"/>
        <end position="1588"/>
    </location>
</feature>
<feature type="region of interest" description="Disordered" evidence="2">
    <location>
        <begin position="422"/>
        <end position="637"/>
    </location>
</feature>
<feature type="compositionally biased region" description="Basic and acidic residues" evidence="2">
    <location>
        <begin position="1071"/>
        <end position="1080"/>
    </location>
</feature>
<feature type="region of interest" description="Disordered" evidence="2">
    <location>
        <begin position="1181"/>
        <end position="1204"/>
    </location>
</feature>
<feature type="region of interest" description="Disordered" evidence="2">
    <location>
        <begin position="1505"/>
        <end position="1607"/>
    </location>
</feature>
<feature type="region of interest" description="Disordered" evidence="2">
    <location>
        <begin position="1018"/>
        <end position="1080"/>
    </location>
</feature>
<feature type="coiled-coil region" evidence="1">
    <location>
        <begin position="1827"/>
        <end position="1972"/>
    </location>
</feature>
<feature type="region of interest" description="Disordered" evidence="2">
    <location>
        <begin position="82"/>
        <end position="123"/>
    </location>
</feature>
<feature type="compositionally biased region" description="Basic and acidic residues" evidence="2">
    <location>
        <begin position="451"/>
        <end position="462"/>
    </location>
</feature>
<feature type="compositionally biased region" description="Polar residues" evidence="2">
    <location>
        <begin position="582"/>
        <end position="593"/>
    </location>
</feature>
<name>A0ABD3GKF8_9MARC</name>
<feature type="region of interest" description="Disordered" evidence="2">
    <location>
        <begin position="899"/>
        <end position="945"/>
    </location>
</feature>
<feature type="region of interest" description="Disordered" evidence="2">
    <location>
        <begin position="349"/>
        <end position="409"/>
    </location>
</feature>
<feature type="compositionally biased region" description="Polar residues" evidence="2">
    <location>
        <begin position="113"/>
        <end position="123"/>
    </location>
</feature>
<feature type="compositionally biased region" description="Basic and acidic residues" evidence="2">
    <location>
        <begin position="1391"/>
        <end position="1403"/>
    </location>
</feature>
<feature type="region of interest" description="Disordered" evidence="2">
    <location>
        <begin position="783"/>
        <end position="861"/>
    </location>
</feature>
<accession>A0ABD3GKF8</accession>
<feature type="compositionally biased region" description="Basic residues" evidence="2">
    <location>
        <begin position="428"/>
        <end position="438"/>
    </location>
</feature>
<feature type="compositionally biased region" description="Low complexity" evidence="2">
    <location>
        <begin position="1542"/>
        <end position="1557"/>
    </location>
</feature>
<feature type="compositionally biased region" description="Basic and acidic residues" evidence="2">
    <location>
        <begin position="1526"/>
        <end position="1541"/>
    </location>
</feature>
<keyword evidence="4" id="KW-1185">Reference proteome</keyword>
<feature type="compositionally biased region" description="Basic and acidic residues" evidence="2">
    <location>
        <begin position="1181"/>
        <end position="1197"/>
    </location>
</feature>
<feature type="compositionally biased region" description="Polar residues" evidence="2">
    <location>
        <begin position="701"/>
        <end position="716"/>
    </location>
</feature>
<reference evidence="3 4" key="1">
    <citation type="submission" date="2024-09" db="EMBL/GenBank/DDBJ databases">
        <title>Chromosome-scale assembly of Riccia sorocarpa.</title>
        <authorList>
            <person name="Paukszto L."/>
        </authorList>
    </citation>
    <scope>NUCLEOTIDE SEQUENCE [LARGE SCALE GENOMIC DNA]</scope>
    <source>
        <strain evidence="3">LP-2024</strain>
        <tissue evidence="3">Aerial parts of the thallus</tissue>
    </source>
</reference>
<evidence type="ECO:0000313" key="3">
    <source>
        <dbReference type="EMBL" id="KAL3678356.1"/>
    </source>
</evidence>
<keyword evidence="1" id="KW-0175">Coiled coil</keyword>
<evidence type="ECO:0000256" key="2">
    <source>
        <dbReference type="SAM" id="MobiDB-lite"/>
    </source>
</evidence>
<dbReference type="EMBL" id="JBJQOH010000007">
    <property type="protein sequence ID" value="KAL3678356.1"/>
    <property type="molecule type" value="Genomic_DNA"/>
</dbReference>
<feature type="region of interest" description="Disordered" evidence="2">
    <location>
        <begin position="658"/>
        <end position="739"/>
    </location>
</feature>
<sequence length="2078" mass="234125">MDWSQREVVTLGEGNTTAQTQRTSDKVETAKTVKKSWVRSVRTFFRRSVKLASTPGQQKAQNLVPRSPGRERMTNEINDVENKGTSRKKRSYVSVGNAQWKSKNAHNPVETGGDSSSKAARGMTGSTTISAAEVCRKNQQAQNSTEAHSLCRVHTNLSGEAELPAPSPQIKTALLEANTAYRQITEKPRKEINISKGGGNENDGITSEVSVNDGTIKTVLHSLQEPDNSVIFEVSTDDDIMNNVLLSVAEPSSAGFAERSQRKRKTTNQENCTSSKKALEHTDGIRINSDLGDPLEEENSEGEQACGKNSEGHRSSPVVPQLVELVERNPNGAATTVDVEFNDLRSRNLQDAPSSSKDAEREPVAQLQISSSSDSTPGVFGSQSLDEVQEASDRASGTGTGGSKPMHGKAVRHCKVYDAYSSTSVVKQHQHTGRRHRNSPVPEKAGKQNSKRREDFPSDRGRHSQGAYQRKFKELDETIEYTRNGQRSRRRYFSSSSSTENLEATDRRTRRYPPSSASPTTKCQDVTCRRTRGRYASSHSSTEYRDATHRRTWRRHPSSNVRSKGRRCSRAAMRGQMKKQRCQTGEVNHTKTGSRLGPVHSDETDSSLSKSRRHHKGVTVTRDSSHSWKPRSAVADQVHVSERNEEWFRSLLYSNAREGEDTATSDNGTHVRKYTNKKYTNDKRRSKRAGWNRERRDVEQDTLNASETRSCRSSYRTFDPLDDRTTINSSESKTMLVESEETLPGDVNMFESKVSMTEEPAVEFQKKAVNDDSVKSLLEKQTAATRMNTVTNDSQGDNSSSEPHWNARSGGVGSSYSEPVYEDSNTATGEAHVRVHPKPNLREQRSDQDFQFDPGPKNKWLQRMGNVSLALAQEPEDYDANDEDGSPQHGIPQNLQQEAPELHNSDAEPSSETGMDSKSEQEETVQTSCFIHPEPPTRGHVEDHTKHLQSFGDEASKQDTSHSEKDVCSCDESSLRDVTWLSKSVSKDLSSVPQEQHEDASQSILRNIFRISCCHVKSGQDTDGSPSSTPKGSKTRGDPFTGGKHACSLHSAFSADGNPSTSAQDENPAEENSHRAQDKSRLIISTCAHAGPRRKSRCTIAGAIASGKQDCREEVKKQPCSHEFIEYECQHEFMDSGATKRRRKEATLASCKAEHPPQISDELAQREETFIKCMEKEHVPREEMTHINSRERRERQFSNEPSSDCLHEERDVSWKQCPKRYEATMKRFVEASKYAHSSSSACLEVREHRNDLDNQTHETQDILADSKLNDDDRNLAPAHMQTTASCSNEHSRQKNKLPQDDDKYDHSSRKFRDELFTTLPHESVSSSSRVLDVNCADCVDYETRKKIHEVQRHLQELTKSDPFRFSSVYSELLRVEQEINQIASAFATHSSLEHTKPKHREPSEAASSELRGLGNFEGSKCRERVTKSRDFRSENVIESQVTLSQQQLATLLHRKVLPRSKLVPPTTNSCGGPISVTMAARLLDAEVPIVYEDGYKVQYVPVDKRGNIGMRDKPTRRKKRNPNHLSVEKRVKPPREIRPYVDDSSSSSAQQDMQVASPEDSSSNESGAKLLHRRHRRAVSGRIRRIRKQKFEGEDSDDTSDCNWSDDNSTNLNLFVGEAEEQLAKLKLATVQLGRLSPESLARVNTFYKKPFSQAKENKEPDPTITKAVAVEPESCVEGQGKRVMGKRMSISKVATEIPLKRLTAREVKEFHLLERRVQRELGAADRNTKHARSKEEEEKICTNFSESDTKHDDQITGREQHRDATNRVLDTATGNGTVSGESSATGNGHVSSLVKQFFRQREKPSTDGRANQKDLDGIYDTIRGKVELLEGEIQEFKKGNKKLKSLLKEQEEHLLRLKQEKAAWEQQKASDAETFQTIREFEMAKLQKERSKLEQARATLSTVPRKEDRKALEELKAKLAEKEQTYSKKEEQWRLTGNRIRKANKELSDQIDELRKEIRRLEEQILIQMDARQSPSDTSTKTCHTTVRGRKGRENKELKFTANVTKPKPGPTATTTDINDANFFSEIRHSNESKCQIVRTCDAAAVMLAQKMTHLEKDVFSWAHMHPSESEYEPRRY</sequence>
<protein>
    <submittedName>
        <fullName evidence="3">Uncharacterized protein</fullName>
    </submittedName>
</protein>
<dbReference type="Proteomes" id="UP001633002">
    <property type="component" value="Unassembled WGS sequence"/>
</dbReference>
<feature type="region of interest" description="Disordered" evidence="2">
    <location>
        <begin position="1280"/>
        <end position="1306"/>
    </location>
</feature>
<feature type="compositionally biased region" description="Polar residues" evidence="2">
    <location>
        <begin position="367"/>
        <end position="386"/>
    </location>
</feature>